<dbReference type="InterPro" id="IPR043502">
    <property type="entry name" value="DNA/RNA_pol_sf"/>
</dbReference>
<evidence type="ECO:0000313" key="4">
    <source>
        <dbReference type="Proteomes" id="UP000288804"/>
    </source>
</evidence>
<gene>
    <name evidence="3" type="ORF">D5F51_21380</name>
</gene>
<accession>A0ABX5R5B9</accession>
<protein>
    <submittedName>
        <fullName evidence="3">Reverse transcriptase</fullName>
    </submittedName>
</protein>
<dbReference type="PANTHER" id="PTHR34047">
    <property type="entry name" value="NUCLEAR INTRON MATURASE 1, MITOCHONDRIAL-RELATED"/>
    <property type="match status" value="1"/>
</dbReference>
<feature type="domain" description="Reverse transcriptase" evidence="2">
    <location>
        <begin position="1"/>
        <end position="99"/>
    </location>
</feature>
<dbReference type="SUPFAM" id="SSF56672">
    <property type="entry name" value="DNA/RNA polymerases"/>
    <property type="match status" value="1"/>
</dbReference>
<evidence type="ECO:0000256" key="1">
    <source>
        <dbReference type="ARBA" id="ARBA00034120"/>
    </source>
</evidence>
<dbReference type="Pfam" id="PF08388">
    <property type="entry name" value="GIIM"/>
    <property type="match status" value="1"/>
</dbReference>
<keyword evidence="3" id="KW-0548">Nucleotidyltransferase</keyword>
<sequence>MHTRYLSGKARKDRWYWNNSIQRGRSTAVRENWEWKPAVAYCRYADDFVLIVKGTKAQAEAIREECRDVLEDSLKLRLNMDKTRITHVNDGFIFLGHRIIRKRSRYGDMRVVSTIPKEKARNFAASLTALLSGNYSESKVDMAEQLNRKLKGWAAFYQFVDFKANVFSYIDRVVFWKLAHWLARKYRTGIASLMRRWCKSPKPGQSKTWVLFGKTNHGKLSGEILYRLVGQGKKLFRWRLPEGNPYLRTEARNTYTSRYQEVAMALASV</sequence>
<dbReference type="EMBL" id="CP032487">
    <property type="protein sequence ID" value="QAX80852.1"/>
    <property type="molecule type" value="Genomic_DNA"/>
</dbReference>
<keyword evidence="4" id="KW-1185">Reference proteome</keyword>
<organism evidence="3 4">
    <name type="scientific">Yersinia hibernica</name>
    <dbReference type="NCBI Taxonomy" id="2339259"/>
    <lineage>
        <taxon>Bacteria</taxon>
        <taxon>Pseudomonadati</taxon>
        <taxon>Pseudomonadota</taxon>
        <taxon>Gammaproteobacteria</taxon>
        <taxon>Enterobacterales</taxon>
        <taxon>Yersiniaceae</taxon>
        <taxon>Yersinia</taxon>
    </lineage>
</organism>
<keyword evidence="3" id="KW-0695">RNA-directed DNA polymerase</keyword>
<evidence type="ECO:0000259" key="2">
    <source>
        <dbReference type="PROSITE" id="PS50878"/>
    </source>
</evidence>
<dbReference type="GO" id="GO:0003964">
    <property type="term" value="F:RNA-directed DNA polymerase activity"/>
    <property type="evidence" value="ECO:0007669"/>
    <property type="project" value="UniProtKB-KW"/>
</dbReference>
<dbReference type="InterPro" id="IPR051083">
    <property type="entry name" value="GrpII_Intron_Splice-Mob/Def"/>
</dbReference>
<evidence type="ECO:0000313" key="3">
    <source>
        <dbReference type="EMBL" id="QAX80852.1"/>
    </source>
</evidence>
<name>A0ABX5R5B9_9GAMM</name>
<dbReference type="PROSITE" id="PS50878">
    <property type="entry name" value="RT_POL"/>
    <property type="match status" value="1"/>
</dbReference>
<comment type="similarity">
    <text evidence="1">Belongs to the bacterial reverse transcriptase family.</text>
</comment>
<proteinExistence type="inferred from homology"/>
<dbReference type="Pfam" id="PF00078">
    <property type="entry name" value="RVT_1"/>
    <property type="match status" value="1"/>
</dbReference>
<dbReference type="PANTHER" id="PTHR34047:SF8">
    <property type="entry name" value="PROTEIN YKFC"/>
    <property type="match status" value="1"/>
</dbReference>
<reference evidence="4" key="1">
    <citation type="submission" date="2018-09" db="EMBL/GenBank/DDBJ databases">
        <title>Yersinia hibernicus sp. nov.</title>
        <authorList>
            <person name="Nguyen S.V."/>
            <person name="Mundanda D.M."/>
            <person name="Anes J."/>
            <person name="Fanning S."/>
        </authorList>
    </citation>
    <scope>NUCLEOTIDE SEQUENCE [LARGE SCALE GENOMIC DNA]</scope>
    <source>
        <strain evidence="4">CFS1934</strain>
    </source>
</reference>
<keyword evidence="3" id="KW-0808">Transferase</keyword>
<dbReference type="Proteomes" id="UP000288804">
    <property type="component" value="Chromosome"/>
</dbReference>
<dbReference type="InterPro" id="IPR000477">
    <property type="entry name" value="RT_dom"/>
</dbReference>
<dbReference type="InterPro" id="IPR013597">
    <property type="entry name" value="Mat_intron_G2"/>
</dbReference>